<evidence type="ECO:0000256" key="3">
    <source>
        <dbReference type="ARBA" id="ARBA00022617"/>
    </source>
</evidence>
<sequence>FSISEGAPNYFPNSFTGPLDDLKYSPQTVKVTGDVARYNTADDDNFSQVTTFWSKVLNEAERTRLVNNIAGHLKDAKEFIQKRAVRNFSQVSPEFGRRLTEALAKFQTVVHFATDFRDKVNKGMVRVTQSVLNTLVGTLLGSLVFLATCSNAAGGKKIHDKRQATSYVSQYPAYFPAPRYSPYNPSFRNSGHTLQSSLSEQSPFVASSPYSQTLSAQPHEPYMSYYYPHQTHFKDWSRKVLQAGDYAEKWQTARKQKLFLANQKASQGSGGIKFFVAGINKNGNMQSEWVGQTQLQKPRDGSKLNVKTALANNGPQDSKLQPQLVANPTMLQQQTPIQVNPVSNNTNLAAEPVSIRQQTQTSSFQDKGSRENANSNHTILSDNLAGAVLGPNAHSLLQSATSLQTPVSTTMANHQGVVGTSSNFNKEQSPVTNVPDSRIPGQKQSEKIPLEKEQHTSVSELPIQGDSNFQSLKNPNPPLLGASSSIKAGQELTPANSTGVANNGVKNLQSIPQYSQDLPLDTHNMDKTTAQILNSRLTLTSISASRPQSEVKYSPNSASSANTIPKNTAVVTRNSAPGKDTSKEALINRELALKNILFPPPSETRKLPYGGTQKNVTPQQTVPSFPAFRYNENRPVSSQFSFNSNRRDEIAHPPNRKWLVPQSNPVPYKSSFPLMLHKISPYFKMKRNLKQTANGQAKARRRFLELQNLRPVSPSVDRRSAPDALLSEIFNDPGATSLTKLTPEDSDSDIDDISGSGSELWSGSGDQPQPSKDSSTQSETVTPITSQQTAPSTQTETTASLSTDNSDTNDNDNSKDNTVTSSSDSTASSIDTNTPYSANSPIDSTTAQNAPQQSSTNSSSTSSPVTSQGADANLPSSEEQSQNSVVQTEENDKSFNDTSAPNADIFPTQTSNTLETVADNPEASLVSQLATQAGFDDSSLYDPTIVKKTNVPVALDALSAPVGTNQQASKKSVVPALTDAGGLRPLLNMPQQQQDPTNLQGPPQAQAPNLDANQAVNPMQMPFGDQLQAPPQTSPQAAVVPQSFAPVNLTDSNSLGQNPQQALDQVQGGVPQAPEQAFAPQAAAPSDMQAPGSENVAAAFPMNSTMNNEMFPGAPQETAGIPAHGAQVVPVYQGLKAKKPLLEEDECEDMYETCPEMKKNFYCTNYTDLMKIQCKKSCGFCEAKKLKEESESGYDESGSTSLYYADEMSGSGSSDWKDDDDYDEDEEEPGSRKSGIPQPIHKVLMAKFAAGSGSGSGSESPELDESSASDDDISEASGSGEMGSGSQKKDEVQTGVAAASGSGEATVSHTSSPTPGAAEIGSGSGSHLAEDLATGTVSRFNEKHSSIPRPPPPAPQVSVYPKIDLKEIAKAVNMYRGVALKMLGEALEGAAEQKEEELAKKSHIPLPPATGILQQMGFPIGYDEGSKRNMIPNTTPVFNPMDPNYGMLGYGNNGYAYNYPQAPALNEPLADFYGQYQQQPNMARSDIMATPGEEPPQSDDEGAAQAEQPEEIQPV</sequence>
<feature type="compositionally biased region" description="Polar residues" evidence="9">
    <location>
        <begin position="896"/>
        <end position="914"/>
    </location>
</feature>
<feature type="compositionally biased region" description="Polar residues" evidence="9">
    <location>
        <begin position="835"/>
        <end position="846"/>
    </location>
</feature>
<dbReference type="InterPro" id="IPR020835">
    <property type="entry name" value="Catalase_sf"/>
</dbReference>
<accession>A0ABN8SZ86</accession>
<feature type="compositionally biased region" description="Polar residues" evidence="9">
    <location>
        <begin position="1303"/>
        <end position="1314"/>
    </location>
</feature>
<dbReference type="Pfam" id="PF01549">
    <property type="entry name" value="ShK"/>
    <property type="match status" value="1"/>
</dbReference>
<dbReference type="Pfam" id="PF06628">
    <property type="entry name" value="Catalase-rel"/>
    <property type="match status" value="1"/>
</dbReference>
<dbReference type="InterPro" id="IPR018028">
    <property type="entry name" value="Catalase"/>
</dbReference>
<dbReference type="EMBL" id="CALNXI010004257">
    <property type="protein sequence ID" value="CAH3195405.1"/>
    <property type="molecule type" value="Genomic_DNA"/>
</dbReference>
<dbReference type="Proteomes" id="UP001159427">
    <property type="component" value="Unassembled WGS sequence"/>
</dbReference>
<feature type="compositionally biased region" description="Low complexity" evidence="9">
    <location>
        <begin position="797"/>
        <end position="808"/>
    </location>
</feature>
<feature type="compositionally biased region" description="Low complexity" evidence="9">
    <location>
        <begin position="847"/>
        <end position="868"/>
    </location>
</feature>
<feature type="compositionally biased region" description="Low complexity" evidence="9">
    <location>
        <begin position="753"/>
        <end position="765"/>
    </location>
</feature>
<dbReference type="SUPFAM" id="SSF56634">
    <property type="entry name" value="Heme-dependent catalase-like"/>
    <property type="match status" value="1"/>
</dbReference>
<dbReference type="SMART" id="SM00254">
    <property type="entry name" value="ShKT"/>
    <property type="match status" value="1"/>
</dbReference>
<feature type="region of interest" description="Disordered" evidence="9">
    <location>
        <begin position="1189"/>
        <end position="1329"/>
    </location>
</feature>
<evidence type="ECO:0000256" key="2">
    <source>
        <dbReference type="ARBA" id="ARBA00022559"/>
    </source>
</evidence>
<feature type="compositionally biased region" description="Polar residues" evidence="9">
    <location>
        <begin position="355"/>
        <end position="375"/>
    </location>
</feature>
<evidence type="ECO:0000313" key="12">
    <source>
        <dbReference type="Proteomes" id="UP001159427"/>
    </source>
</evidence>
<evidence type="ECO:0000256" key="8">
    <source>
        <dbReference type="PROSITE-ProRule" id="PRU01005"/>
    </source>
</evidence>
<feature type="compositionally biased region" description="Low complexity" evidence="9">
    <location>
        <begin position="876"/>
        <end position="888"/>
    </location>
</feature>
<evidence type="ECO:0000313" key="11">
    <source>
        <dbReference type="EMBL" id="CAH3195405.1"/>
    </source>
</evidence>
<keyword evidence="8" id="KW-1015">Disulfide bond</keyword>
<feature type="region of interest" description="Disordered" evidence="9">
    <location>
        <begin position="981"/>
        <end position="1072"/>
    </location>
</feature>
<evidence type="ECO:0000259" key="10">
    <source>
        <dbReference type="PROSITE" id="PS51670"/>
    </source>
</evidence>
<keyword evidence="2" id="KW-0575">Peroxidase</keyword>
<comment type="caution">
    <text evidence="11">The sequence shown here is derived from an EMBL/GenBank/DDBJ whole genome shotgun (WGS) entry which is preliminary data.</text>
</comment>
<feature type="region of interest" description="Disordered" evidence="9">
    <location>
        <begin position="734"/>
        <end position="914"/>
    </location>
</feature>
<gene>
    <name evidence="11" type="ORF">PEVE_00030164</name>
</gene>
<feature type="non-terminal residue" evidence="11">
    <location>
        <position position="1"/>
    </location>
</feature>
<keyword evidence="6" id="KW-0560">Oxidoreductase</keyword>
<dbReference type="InterPro" id="IPR010582">
    <property type="entry name" value="Catalase_immune_responsive"/>
</dbReference>
<dbReference type="Gene3D" id="1.10.10.1940">
    <property type="match status" value="1"/>
</dbReference>
<feature type="compositionally biased region" description="Acidic residues" evidence="9">
    <location>
        <begin position="1261"/>
        <end position="1274"/>
    </location>
</feature>
<evidence type="ECO:0000256" key="5">
    <source>
        <dbReference type="ARBA" id="ARBA00022723"/>
    </source>
</evidence>
<evidence type="ECO:0000256" key="9">
    <source>
        <dbReference type="SAM" id="MobiDB-lite"/>
    </source>
</evidence>
<feature type="non-terminal residue" evidence="11">
    <location>
        <position position="1515"/>
    </location>
</feature>
<feature type="compositionally biased region" description="Basic and acidic residues" evidence="9">
    <location>
        <begin position="444"/>
        <end position="453"/>
    </location>
</feature>
<evidence type="ECO:0000256" key="7">
    <source>
        <dbReference type="ARBA" id="ARBA00023004"/>
    </source>
</evidence>
<keyword evidence="4" id="KW-0800">Toxin</keyword>
<keyword evidence="5" id="KW-0479">Metal-binding</keyword>
<keyword evidence="3" id="KW-0349">Heme</keyword>
<organism evidence="11 12">
    <name type="scientific">Porites evermanni</name>
    <dbReference type="NCBI Taxonomy" id="104178"/>
    <lineage>
        <taxon>Eukaryota</taxon>
        <taxon>Metazoa</taxon>
        <taxon>Cnidaria</taxon>
        <taxon>Anthozoa</taxon>
        <taxon>Hexacorallia</taxon>
        <taxon>Scleractinia</taxon>
        <taxon>Fungiina</taxon>
        <taxon>Poritidae</taxon>
        <taxon>Porites</taxon>
    </lineage>
</organism>
<dbReference type="InterPro" id="IPR003582">
    <property type="entry name" value="ShKT_dom"/>
</dbReference>
<dbReference type="PROSITE" id="PS51670">
    <property type="entry name" value="SHKT"/>
    <property type="match status" value="1"/>
</dbReference>
<evidence type="ECO:0000256" key="4">
    <source>
        <dbReference type="ARBA" id="ARBA00022656"/>
    </source>
</evidence>
<dbReference type="PANTHER" id="PTHR11465">
    <property type="entry name" value="CATALASE"/>
    <property type="match status" value="1"/>
</dbReference>
<feature type="compositionally biased region" description="Polar residues" evidence="9">
    <location>
        <begin position="766"/>
        <end position="796"/>
    </location>
</feature>
<dbReference type="Gene3D" id="2.40.180.10">
    <property type="entry name" value="Catalase core domain"/>
    <property type="match status" value="1"/>
</dbReference>
<dbReference type="PANTHER" id="PTHR11465:SF9">
    <property type="entry name" value="CATALASE"/>
    <property type="match status" value="1"/>
</dbReference>
<feature type="compositionally biased region" description="Polar residues" evidence="9">
    <location>
        <begin position="1049"/>
        <end position="1064"/>
    </location>
</feature>
<proteinExistence type="inferred from homology"/>
<keyword evidence="12" id="KW-1185">Reference proteome</keyword>
<feature type="compositionally biased region" description="Low complexity" evidence="9">
    <location>
        <begin position="816"/>
        <end position="834"/>
    </location>
</feature>
<feature type="domain" description="ShKT" evidence="10">
    <location>
        <begin position="1147"/>
        <end position="1181"/>
    </location>
</feature>
<comment type="caution">
    <text evidence="8">Lacks conserved residue(s) required for the propagation of feature annotation.</text>
</comment>
<comment type="similarity">
    <text evidence="1">Belongs to the catalase family.</text>
</comment>
<feature type="disulfide bond" evidence="8">
    <location>
        <begin position="1147"/>
        <end position="1181"/>
    </location>
</feature>
<keyword evidence="7" id="KW-0408">Iron</keyword>
<evidence type="ECO:0000256" key="6">
    <source>
        <dbReference type="ARBA" id="ARBA00023002"/>
    </source>
</evidence>
<feature type="compositionally biased region" description="Polar residues" evidence="9">
    <location>
        <begin position="989"/>
        <end position="1017"/>
    </location>
</feature>
<feature type="region of interest" description="Disordered" evidence="9">
    <location>
        <begin position="420"/>
        <end position="453"/>
    </location>
</feature>
<feature type="region of interest" description="Disordered" evidence="9">
    <location>
        <begin position="352"/>
        <end position="375"/>
    </location>
</feature>
<protein>
    <recommendedName>
        <fullName evidence="10">ShKT domain-containing protein</fullName>
    </recommendedName>
</protein>
<feature type="compositionally biased region" description="Acidic residues" evidence="9">
    <location>
        <begin position="1217"/>
        <end position="1228"/>
    </location>
</feature>
<reference evidence="11 12" key="1">
    <citation type="submission" date="2022-05" db="EMBL/GenBank/DDBJ databases">
        <authorList>
            <consortium name="Genoscope - CEA"/>
            <person name="William W."/>
        </authorList>
    </citation>
    <scope>NUCLEOTIDE SEQUENCE [LARGE SCALE GENOMIC DNA]</scope>
</reference>
<name>A0ABN8SZ86_9CNID</name>
<feature type="region of interest" description="Disordered" evidence="9">
    <location>
        <begin position="1477"/>
        <end position="1515"/>
    </location>
</feature>
<feature type="compositionally biased region" description="Polar residues" evidence="9">
    <location>
        <begin position="420"/>
        <end position="435"/>
    </location>
</feature>
<evidence type="ECO:0000256" key="1">
    <source>
        <dbReference type="ARBA" id="ARBA00005329"/>
    </source>
</evidence>